<name>A0ABW4GXB6_9ACTN</name>
<gene>
    <name evidence="5" type="ORF">ACFSJ0_53075</name>
</gene>
<accession>A0ABW4GXB6</accession>
<feature type="domain" description="SoxA A3" evidence="4">
    <location>
        <begin position="442"/>
        <end position="531"/>
    </location>
</feature>
<keyword evidence="6" id="KW-1185">Reference proteome</keyword>
<dbReference type="Pfam" id="PF17806">
    <property type="entry name" value="SO_alpha_A3"/>
    <property type="match status" value="1"/>
</dbReference>
<dbReference type="Proteomes" id="UP001597097">
    <property type="component" value="Unassembled WGS sequence"/>
</dbReference>
<dbReference type="Pfam" id="PF13510">
    <property type="entry name" value="Fer2_4"/>
    <property type="match status" value="1"/>
</dbReference>
<sequence length="931" mass="98354">MSGPNRLPSGGRIDRGRVLTFTVDGQDYTGHPGDTVASALLAAGRIRVGDSIYRGRPRGIFSAGVEEPNALLQIGGENPEPMVPATVRPLVDGLSARTLSGLGVLDPTPDTAGYDKRFIHADVLVVGAGPAGLCAALAAGRSGARVVLIDDQPEPGGSLLSASGETVDGRPALAWVAEVAEELASLPEVSVLTRTSAFGSYDDNYLLAVEQRTDHLGRAAPDGVSRQRLHHVRARQVVLATGAHERPIVFAGNDRPGVMLAGAVRTYLNRYAVRPGARVVVATTNDSTAPLVEDLRSAGVEVAAVLDARTGPFLSHTVGEDGLTAVVTDAGETIECDVLAVSGGWSPVVHLHSQRQGATRWDDALAAFVPAAFVKNQQVAGAANGTFGLAGALREGGEAGARAATAAGFTASPVTPAGAEGAAYGEVKQVWLVPGPTETWAEHFVDLQRDQTVADVLRATGAGLRSAEHIKRYTSVGTAADQGKTSGVNTLGVIAAALGGPDGSGPGVGEIGTTTYRAPYAPVSFAALAGRERGDLFDPERTTPVHSWHVAHGAEFEIVGQWLRPWYYPQNGESMDDAVARECRAARTGVAMMDASTLGKIEVRGTDAGEFLNRVYTNAFKKLPVGSARYGVMCKPDGMIFDDGVTVRLADDRYFMTTTTGNAAAVLDHLEDFLQTEWPDLDVTVTSVTEQWTTVAVVGPRSREVIGRIAPDLDASNEAFPFMTFRETVLASGVPARVCRISFSGELAFEVNVSGWYGRAVWEEIHAAGEDLGITPYGTETMHVLRAEKGYPIIGQDTDGTVTPQDAGMEWVVSKVKDFIGKRSFLRPDTARPDRKHLVGVLPVDRETRLPEGTQLVALGTPLEDVPVPMLGHVTSSYHSQALGRPFGLALIADGRNRIGEVLLAPVGDRTVEVEVTSSVLFDPEGSRRDG</sequence>
<dbReference type="PANTHER" id="PTHR43757">
    <property type="entry name" value="AMINOMETHYLTRANSFERASE"/>
    <property type="match status" value="1"/>
</dbReference>
<feature type="domain" description="GCVT N-terminal" evidence="2">
    <location>
        <begin position="545"/>
        <end position="816"/>
    </location>
</feature>
<dbReference type="Pfam" id="PF08669">
    <property type="entry name" value="GCV_T_C"/>
    <property type="match status" value="1"/>
</dbReference>
<evidence type="ECO:0000259" key="3">
    <source>
        <dbReference type="Pfam" id="PF08669"/>
    </source>
</evidence>
<dbReference type="Pfam" id="PF01571">
    <property type="entry name" value="GCV_T"/>
    <property type="match status" value="1"/>
</dbReference>
<dbReference type="PANTHER" id="PTHR43757:SF2">
    <property type="entry name" value="AMINOMETHYLTRANSFERASE, MITOCHONDRIAL"/>
    <property type="match status" value="1"/>
</dbReference>
<dbReference type="Pfam" id="PF12831">
    <property type="entry name" value="FAD_oxidored"/>
    <property type="match status" value="1"/>
</dbReference>
<comment type="caution">
    <text evidence="5">The sequence shown here is derived from an EMBL/GenBank/DDBJ whole genome shotgun (WGS) entry which is preliminary data.</text>
</comment>
<reference evidence="6" key="1">
    <citation type="journal article" date="2019" name="Int. J. Syst. Evol. Microbiol.">
        <title>The Global Catalogue of Microorganisms (GCM) 10K type strain sequencing project: providing services to taxonomists for standard genome sequencing and annotation.</title>
        <authorList>
            <consortium name="The Broad Institute Genomics Platform"/>
            <consortium name="The Broad Institute Genome Sequencing Center for Infectious Disease"/>
            <person name="Wu L."/>
            <person name="Ma J."/>
        </authorList>
    </citation>
    <scope>NUCLEOTIDE SEQUENCE [LARGE SCALE GENOMIC DNA]</scope>
    <source>
        <strain evidence="6">CGMCC 1.15399</strain>
    </source>
</reference>
<dbReference type="InterPro" id="IPR041117">
    <property type="entry name" value="SoxA_A3"/>
</dbReference>
<dbReference type="InterPro" id="IPR028896">
    <property type="entry name" value="GcvT/YgfZ/DmdA"/>
</dbReference>
<feature type="domain" description="Aminomethyltransferase C-terminal" evidence="3">
    <location>
        <begin position="836"/>
        <end position="923"/>
    </location>
</feature>
<evidence type="ECO:0000313" key="5">
    <source>
        <dbReference type="EMBL" id="MFD1545857.1"/>
    </source>
</evidence>
<proteinExistence type="predicted"/>
<evidence type="ECO:0000259" key="4">
    <source>
        <dbReference type="Pfam" id="PF17806"/>
    </source>
</evidence>
<keyword evidence="1" id="KW-0560">Oxidoreductase</keyword>
<evidence type="ECO:0000256" key="1">
    <source>
        <dbReference type="ARBA" id="ARBA00023002"/>
    </source>
</evidence>
<dbReference type="RefSeq" id="WP_219537932.1">
    <property type="nucleotide sequence ID" value="NZ_JAHKRM010000042.1"/>
</dbReference>
<protein>
    <submittedName>
        <fullName evidence="5">2Fe-2S iron-sulfur cluster-binding protein</fullName>
    </submittedName>
</protein>
<dbReference type="InterPro" id="IPR013977">
    <property type="entry name" value="GcvT_C"/>
</dbReference>
<evidence type="ECO:0000313" key="6">
    <source>
        <dbReference type="Proteomes" id="UP001597097"/>
    </source>
</evidence>
<dbReference type="EMBL" id="JBHUCM010000051">
    <property type="protein sequence ID" value="MFD1545857.1"/>
    <property type="molecule type" value="Genomic_DNA"/>
</dbReference>
<dbReference type="InterPro" id="IPR006222">
    <property type="entry name" value="GCVT_N"/>
</dbReference>
<organism evidence="5 6">
    <name type="scientific">Nonomuraea guangzhouensis</name>
    <dbReference type="NCBI Taxonomy" id="1291555"/>
    <lineage>
        <taxon>Bacteria</taxon>
        <taxon>Bacillati</taxon>
        <taxon>Actinomycetota</taxon>
        <taxon>Actinomycetes</taxon>
        <taxon>Streptosporangiales</taxon>
        <taxon>Streptosporangiaceae</taxon>
        <taxon>Nonomuraea</taxon>
    </lineage>
</organism>
<evidence type="ECO:0000259" key="2">
    <source>
        <dbReference type="Pfam" id="PF01571"/>
    </source>
</evidence>